<feature type="DNA-binding region" description="OmpR/PhoB-type" evidence="3">
    <location>
        <begin position="3"/>
        <end position="101"/>
    </location>
</feature>
<dbReference type="Pfam" id="PF00486">
    <property type="entry name" value="Trans_reg_C"/>
    <property type="match status" value="1"/>
</dbReference>
<dbReference type="EMBL" id="JBHRXK010000001">
    <property type="protein sequence ID" value="MFC3549475.1"/>
    <property type="molecule type" value="Genomic_DNA"/>
</dbReference>
<accession>A0ABV7RJI8</accession>
<keyword evidence="5" id="KW-0812">Transmembrane</keyword>
<dbReference type="SUPFAM" id="SSF46894">
    <property type="entry name" value="C-terminal effector domain of the bipartite response regulators"/>
    <property type="match status" value="1"/>
</dbReference>
<dbReference type="Gene3D" id="1.10.10.10">
    <property type="entry name" value="Winged helix-like DNA-binding domain superfamily/Winged helix DNA-binding domain"/>
    <property type="match status" value="1"/>
</dbReference>
<evidence type="ECO:0000256" key="2">
    <source>
        <dbReference type="PROSITE-ProRule" id="PRU00339"/>
    </source>
</evidence>
<dbReference type="RefSeq" id="WP_386756710.1">
    <property type="nucleotide sequence ID" value="NZ_JBHRXK010000001.1"/>
</dbReference>
<keyword evidence="8" id="KW-1185">Reference proteome</keyword>
<feature type="compositionally biased region" description="Low complexity" evidence="4">
    <location>
        <begin position="132"/>
        <end position="145"/>
    </location>
</feature>
<keyword evidence="2" id="KW-0802">TPR repeat</keyword>
<proteinExistence type="predicted"/>
<comment type="caution">
    <text evidence="7">The sequence shown here is derived from an EMBL/GenBank/DDBJ whole genome shotgun (WGS) entry which is preliminary data.</text>
</comment>
<dbReference type="PROSITE" id="PS50005">
    <property type="entry name" value="TPR"/>
    <property type="match status" value="1"/>
</dbReference>
<feature type="region of interest" description="Disordered" evidence="4">
    <location>
        <begin position="111"/>
        <end position="148"/>
    </location>
</feature>
<keyword evidence="5" id="KW-1133">Transmembrane helix</keyword>
<dbReference type="SMART" id="SM00862">
    <property type="entry name" value="Trans_reg_C"/>
    <property type="match status" value="1"/>
</dbReference>
<feature type="domain" description="OmpR/PhoB-type" evidence="6">
    <location>
        <begin position="3"/>
        <end position="101"/>
    </location>
</feature>
<evidence type="ECO:0000313" key="7">
    <source>
        <dbReference type="EMBL" id="MFC3549475.1"/>
    </source>
</evidence>
<reference evidence="8" key="1">
    <citation type="journal article" date="2019" name="Int. J. Syst. Evol. Microbiol.">
        <title>The Global Catalogue of Microorganisms (GCM) 10K type strain sequencing project: providing services to taxonomists for standard genome sequencing and annotation.</title>
        <authorList>
            <consortium name="The Broad Institute Genomics Platform"/>
            <consortium name="The Broad Institute Genome Sequencing Center for Infectious Disease"/>
            <person name="Wu L."/>
            <person name="Ma J."/>
        </authorList>
    </citation>
    <scope>NUCLEOTIDE SEQUENCE [LARGE SCALE GENOMIC DNA]</scope>
    <source>
        <strain evidence="8">KCTC 42875</strain>
    </source>
</reference>
<sequence>MPQTRFRFGEYTLDPASRELWRGDARIALPPKSFECLAYLIAHRDRAVGRDELISAVWGRVDTSDTVVAQTLLRARKALDDTGDKQAMVRTVPRFGYRWVAPVAEEVADTPKAGRLPASELPLPPSDTIALPQDDAAPSAQSQAPLPSPPPRRAWVWIALAVLLTVVAAGAGWHAWQSPRESTPTQQDIVLVLPVAVTPVDAESAWVRLGAMDYIASRLRRSGLKVLPSDQTLHLSAQLGSDGAPGEAALRQLQATSGARWVLAPEASRDARGWRLRVLLQEGKQPHLIEARGATPLAAAAAASDSWLRRLGRKSGDPEAAPSPLTERVQQIDAELKTGQLAVARRLIESAPSDQRVDPRLQVRAGQLEYRSGRIDEAARIFQAVLEETTQPGAEVRARALMGLGAVEIRRRNFAEAEKRYTGALAVIEANPAALDDPSLPGNAYNGRGVAQVEQQKMEAAVRDMGHARIAMQRAGDLVEAAMVDSNLGIIETRRGHYPQALQEFDRAIAVYERFDVRDYLAATLSSKAATQLKLAQPAAALATIERAQAQAEAAEDADLGLAVGVVQVQALLANGRLRAAAQGLDRLKALGLDDSHPALRELTLRLRLTQGATAQAGALARQYPETDTNVRGSWALAAVQAALRNNDEASARHWLSRAPQSGSPGADDAVSPWDVARALVANSAGDSAAAMQSVQRAANRAEQDGNPDERVRAGVVQAMLLLEQGQSEAAASVLGDLDTFAGSDYRVAWAMLALYRALGDPTMTAEAESRAQALRGERDPSLKPVL</sequence>
<evidence type="ECO:0000256" key="1">
    <source>
        <dbReference type="ARBA" id="ARBA00023125"/>
    </source>
</evidence>
<dbReference type="InterPro" id="IPR001867">
    <property type="entry name" value="OmpR/PhoB-type_DNA-bd"/>
</dbReference>
<protein>
    <submittedName>
        <fullName evidence="7">Winged helix-turn-helix domain-containing protein</fullName>
    </submittedName>
</protein>
<dbReference type="SMART" id="SM00028">
    <property type="entry name" value="TPR"/>
    <property type="match status" value="4"/>
</dbReference>
<evidence type="ECO:0000259" key="6">
    <source>
        <dbReference type="PROSITE" id="PS51755"/>
    </source>
</evidence>
<dbReference type="InterPro" id="IPR019734">
    <property type="entry name" value="TPR_rpt"/>
</dbReference>
<organism evidence="7 8">
    <name type="scientific">Lysobacter cavernae</name>
    <dbReference type="NCBI Taxonomy" id="1685901"/>
    <lineage>
        <taxon>Bacteria</taxon>
        <taxon>Pseudomonadati</taxon>
        <taxon>Pseudomonadota</taxon>
        <taxon>Gammaproteobacteria</taxon>
        <taxon>Lysobacterales</taxon>
        <taxon>Lysobacteraceae</taxon>
        <taxon>Lysobacter</taxon>
    </lineage>
</organism>
<feature type="transmembrane region" description="Helical" evidence="5">
    <location>
        <begin position="154"/>
        <end position="176"/>
    </location>
</feature>
<feature type="repeat" description="TPR" evidence="2">
    <location>
        <begin position="482"/>
        <end position="515"/>
    </location>
</feature>
<dbReference type="SUPFAM" id="SSF48452">
    <property type="entry name" value="TPR-like"/>
    <property type="match status" value="2"/>
</dbReference>
<dbReference type="Proteomes" id="UP001595740">
    <property type="component" value="Unassembled WGS sequence"/>
</dbReference>
<gene>
    <name evidence="7" type="ORF">ACFOLC_00425</name>
</gene>
<name>A0ABV7RJI8_9GAMM</name>
<dbReference type="Gene3D" id="1.25.40.10">
    <property type="entry name" value="Tetratricopeptide repeat domain"/>
    <property type="match status" value="1"/>
</dbReference>
<dbReference type="InterPro" id="IPR016032">
    <property type="entry name" value="Sig_transdc_resp-reg_C-effctor"/>
</dbReference>
<evidence type="ECO:0000313" key="8">
    <source>
        <dbReference type="Proteomes" id="UP001595740"/>
    </source>
</evidence>
<evidence type="ECO:0000256" key="5">
    <source>
        <dbReference type="SAM" id="Phobius"/>
    </source>
</evidence>
<dbReference type="InterPro" id="IPR036388">
    <property type="entry name" value="WH-like_DNA-bd_sf"/>
</dbReference>
<dbReference type="InterPro" id="IPR011990">
    <property type="entry name" value="TPR-like_helical_dom_sf"/>
</dbReference>
<keyword evidence="1 3" id="KW-0238">DNA-binding</keyword>
<keyword evidence="5" id="KW-0472">Membrane</keyword>
<dbReference type="CDD" id="cd00383">
    <property type="entry name" value="trans_reg_C"/>
    <property type="match status" value="1"/>
</dbReference>
<dbReference type="PROSITE" id="PS51755">
    <property type="entry name" value="OMPR_PHOB"/>
    <property type="match status" value="1"/>
</dbReference>
<evidence type="ECO:0000256" key="4">
    <source>
        <dbReference type="SAM" id="MobiDB-lite"/>
    </source>
</evidence>
<evidence type="ECO:0000256" key="3">
    <source>
        <dbReference type="PROSITE-ProRule" id="PRU01091"/>
    </source>
</evidence>